<protein>
    <recommendedName>
        <fullName evidence="8">Polymerase beta nucleotidyltransferase domain-containing protein</fullName>
    </recommendedName>
</protein>
<dbReference type="AlphaFoldDB" id="A0A1E5NAE5"/>
<evidence type="ECO:0000256" key="3">
    <source>
        <dbReference type="ARBA" id="ARBA00022695"/>
    </source>
</evidence>
<evidence type="ECO:0000256" key="6">
    <source>
        <dbReference type="ARBA" id="ARBA00022840"/>
    </source>
</evidence>
<dbReference type="InterPro" id="IPR041633">
    <property type="entry name" value="Polbeta"/>
</dbReference>
<dbReference type="GO" id="GO:0016779">
    <property type="term" value="F:nucleotidyltransferase activity"/>
    <property type="evidence" value="ECO:0007669"/>
    <property type="project" value="UniProtKB-KW"/>
</dbReference>
<dbReference type="Pfam" id="PF18765">
    <property type="entry name" value="Polbeta"/>
    <property type="match status" value="1"/>
</dbReference>
<proteinExistence type="predicted"/>
<keyword evidence="4" id="KW-0479">Metal-binding</keyword>
<evidence type="ECO:0000313" key="10">
    <source>
        <dbReference type="Proteomes" id="UP000095247"/>
    </source>
</evidence>
<dbReference type="InterPro" id="IPR052038">
    <property type="entry name" value="Type-VII_TA_antitoxin"/>
</dbReference>
<comment type="cofactor">
    <cofactor evidence="1">
        <name>Mg(2+)</name>
        <dbReference type="ChEBI" id="CHEBI:18420"/>
    </cofactor>
</comment>
<keyword evidence="6" id="KW-0067">ATP-binding</keyword>
<dbReference type="Proteomes" id="UP000095247">
    <property type="component" value="Unassembled WGS sequence"/>
</dbReference>
<dbReference type="PANTHER" id="PTHR33571:SF14">
    <property type="entry name" value="PROTEIN ADENYLYLTRANSFERASE MJ0435-RELATED"/>
    <property type="match status" value="1"/>
</dbReference>
<evidence type="ECO:0000313" key="9">
    <source>
        <dbReference type="EMBL" id="OEJ13115.1"/>
    </source>
</evidence>
<keyword evidence="2" id="KW-0808">Transferase</keyword>
<dbReference type="Gene3D" id="3.30.460.10">
    <property type="entry name" value="Beta Polymerase, domain 2"/>
    <property type="match status" value="1"/>
</dbReference>
<evidence type="ECO:0000256" key="4">
    <source>
        <dbReference type="ARBA" id="ARBA00022723"/>
    </source>
</evidence>
<organism evidence="9 10">
    <name type="scientific">Brachyspira hampsonii</name>
    <dbReference type="NCBI Taxonomy" id="1287055"/>
    <lineage>
        <taxon>Bacteria</taxon>
        <taxon>Pseudomonadati</taxon>
        <taxon>Spirochaetota</taxon>
        <taxon>Spirochaetia</taxon>
        <taxon>Brachyspirales</taxon>
        <taxon>Brachyspiraceae</taxon>
        <taxon>Brachyspira</taxon>
    </lineage>
</organism>
<keyword evidence="3" id="KW-0548">Nucleotidyltransferase</keyword>
<dbReference type="InterPro" id="IPR043519">
    <property type="entry name" value="NT_sf"/>
</dbReference>
<name>A0A1E5NAE5_9SPIR</name>
<accession>A0A1E5NAE5</accession>
<dbReference type="SUPFAM" id="SSF81301">
    <property type="entry name" value="Nucleotidyltransferase"/>
    <property type="match status" value="1"/>
</dbReference>
<reference evidence="9 10" key="1">
    <citation type="submission" date="2016-08" db="EMBL/GenBank/DDBJ databases">
        <title>Characterization and recognition of Brachyspira hampsonii sp. nov., a novel intestinal spirochete that is pathogenic to pigs.</title>
        <authorList>
            <person name="Mirajkar N."/>
            <person name="La T."/>
            <person name="Phillips N."/>
            <person name="Hampson D."/>
            <person name="Gebhart C."/>
        </authorList>
    </citation>
    <scope>NUCLEOTIDE SEQUENCE [LARGE SCALE GENOMIC DNA]</scope>
    <source>
        <strain evidence="9 10">P280/1</strain>
    </source>
</reference>
<gene>
    <name evidence="9" type="ORF">BFL38_00210</name>
</gene>
<evidence type="ECO:0000256" key="5">
    <source>
        <dbReference type="ARBA" id="ARBA00022741"/>
    </source>
</evidence>
<dbReference type="GO" id="GO:0005524">
    <property type="term" value="F:ATP binding"/>
    <property type="evidence" value="ECO:0007669"/>
    <property type="project" value="UniProtKB-KW"/>
</dbReference>
<feature type="domain" description="Polymerase beta nucleotidyltransferase" evidence="8">
    <location>
        <begin position="12"/>
        <end position="94"/>
    </location>
</feature>
<keyword evidence="7" id="KW-0460">Magnesium</keyword>
<evidence type="ECO:0000256" key="1">
    <source>
        <dbReference type="ARBA" id="ARBA00001946"/>
    </source>
</evidence>
<dbReference type="CDD" id="cd05403">
    <property type="entry name" value="NT_KNTase_like"/>
    <property type="match status" value="1"/>
</dbReference>
<dbReference type="PANTHER" id="PTHR33571">
    <property type="entry name" value="SSL8005 PROTEIN"/>
    <property type="match status" value="1"/>
</dbReference>
<keyword evidence="5" id="KW-0547">Nucleotide-binding</keyword>
<dbReference type="GO" id="GO:0046872">
    <property type="term" value="F:metal ion binding"/>
    <property type="evidence" value="ECO:0007669"/>
    <property type="project" value="UniProtKB-KW"/>
</dbReference>
<evidence type="ECO:0000259" key="8">
    <source>
        <dbReference type="Pfam" id="PF18765"/>
    </source>
</evidence>
<evidence type="ECO:0000256" key="2">
    <source>
        <dbReference type="ARBA" id="ARBA00022679"/>
    </source>
</evidence>
<sequence length="95" mass="11198">MPFIQKQIILKKLEKEGANKITIFGSFVKKEKSVFNDKSDIDILVNFKETKSMFEIMRIKNELEQMLSRKVDLVPENSIKDYMIESIEENKEVLL</sequence>
<dbReference type="EMBL" id="MDCO01000015">
    <property type="protein sequence ID" value="OEJ13115.1"/>
    <property type="molecule type" value="Genomic_DNA"/>
</dbReference>
<evidence type="ECO:0000256" key="7">
    <source>
        <dbReference type="ARBA" id="ARBA00022842"/>
    </source>
</evidence>
<comment type="caution">
    <text evidence="9">The sequence shown here is derived from an EMBL/GenBank/DDBJ whole genome shotgun (WGS) entry which is preliminary data.</text>
</comment>